<dbReference type="Proteomes" id="UP000308092">
    <property type="component" value="Unassembled WGS sequence"/>
</dbReference>
<protein>
    <submittedName>
        <fullName evidence="1">Uncharacterized protein</fullName>
    </submittedName>
</protein>
<accession>A0A4S3JP43</accession>
<evidence type="ECO:0000313" key="1">
    <source>
        <dbReference type="EMBL" id="THC96568.1"/>
    </source>
</evidence>
<reference evidence="1 2" key="1">
    <citation type="submission" date="2019-03" db="EMBL/GenBank/DDBJ databases">
        <title>The genome sequence of a newly discovered highly antifungal drug resistant Aspergillus species, Aspergillus tanneri NIH 1004.</title>
        <authorList>
            <person name="Mounaud S."/>
            <person name="Singh I."/>
            <person name="Joardar V."/>
            <person name="Pakala S."/>
            <person name="Pakala S."/>
            <person name="Venepally P."/>
            <person name="Hoover J."/>
            <person name="Nierman W."/>
            <person name="Chung J."/>
            <person name="Losada L."/>
        </authorList>
    </citation>
    <scope>NUCLEOTIDE SEQUENCE [LARGE SCALE GENOMIC DNA]</scope>
    <source>
        <strain evidence="1 2">NIH1004</strain>
    </source>
</reference>
<dbReference type="AlphaFoldDB" id="A0A4S3JP43"/>
<keyword evidence="2" id="KW-1185">Reference proteome</keyword>
<dbReference type="VEuPathDB" id="FungiDB:EYZ11_003960"/>
<name>A0A4S3JP43_9EURO</name>
<dbReference type="EMBL" id="SOSA01000108">
    <property type="protein sequence ID" value="THC96568.1"/>
    <property type="molecule type" value="Genomic_DNA"/>
</dbReference>
<gene>
    <name evidence="1" type="ORF">EYZ11_003960</name>
</gene>
<proteinExistence type="predicted"/>
<evidence type="ECO:0000313" key="2">
    <source>
        <dbReference type="Proteomes" id="UP000308092"/>
    </source>
</evidence>
<comment type="caution">
    <text evidence="1">The sequence shown here is derived from an EMBL/GenBank/DDBJ whole genome shotgun (WGS) entry which is preliminary data.</text>
</comment>
<sequence length="53" mass="6098">MTRTRSSLWQQAGMRNIVRNMAKVVDYIVYKAYDLHGSVLLSPREYPGALLEV</sequence>
<organism evidence="1 2">
    <name type="scientific">Aspergillus tanneri</name>
    <dbReference type="NCBI Taxonomy" id="1220188"/>
    <lineage>
        <taxon>Eukaryota</taxon>
        <taxon>Fungi</taxon>
        <taxon>Dikarya</taxon>
        <taxon>Ascomycota</taxon>
        <taxon>Pezizomycotina</taxon>
        <taxon>Eurotiomycetes</taxon>
        <taxon>Eurotiomycetidae</taxon>
        <taxon>Eurotiales</taxon>
        <taxon>Aspergillaceae</taxon>
        <taxon>Aspergillus</taxon>
        <taxon>Aspergillus subgen. Circumdati</taxon>
    </lineage>
</organism>